<sequence length="126" mass="13964">MDSIDFGKEQAWLKVMPDTHASCSALVDQVIVEETPRVDRSDDSPSANTSTSNASTSQNETNRENTNKNNTSSHSNATDTISNSFPPSSTTFFDNDNYNDSSSDESFSPWLIHNTNITDLFQAYKQ</sequence>
<proteinExistence type="predicted"/>
<accession>A0A1C7NHH3</accession>
<comment type="caution">
    <text evidence="2">The sequence shown here is derived from an EMBL/GenBank/DDBJ whole genome shotgun (WGS) entry which is preliminary data.</text>
</comment>
<feature type="non-terminal residue" evidence="2">
    <location>
        <position position="126"/>
    </location>
</feature>
<dbReference type="InParanoid" id="A0A1C7NHH3"/>
<feature type="compositionally biased region" description="Basic and acidic residues" evidence="1">
    <location>
        <begin position="34"/>
        <end position="43"/>
    </location>
</feature>
<dbReference type="AlphaFoldDB" id="A0A1C7NHH3"/>
<feature type="compositionally biased region" description="Low complexity" evidence="1">
    <location>
        <begin position="67"/>
        <end position="108"/>
    </location>
</feature>
<feature type="compositionally biased region" description="Low complexity" evidence="1">
    <location>
        <begin position="44"/>
        <end position="60"/>
    </location>
</feature>
<protein>
    <submittedName>
        <fullName evidence="2">Uncharacterized protein</fullName>
    </submittedName>
</protein>
<dbReference type="Proteomes" id="UP000093000">
    <property type="component" value="Unassembled WGS sequence"/>
</dbReference>
<dbReference type="EMBL" id="LUGH01000183">
    <property type="protein sequence ID" value="OBZ87996.1"/>
    <property type="molecule type" value="Genomic_DNA"/>
</dbReference>
<reference evidence="2 3" key="1">
    <citation type="submission" date="2016-03" db="EMBL/GenBank/DDBJ databases">
        <title>Choanephora cucurbitarum.</title>
        <authorList>
            <person name="Min B."/>
            <person name="Park H."/>
            <person name="Park J.-H."/>
            <person name="Shin H.-D."/>
            <person name="Choi I.-G."/>
        </authorList>
    </citation>
    <scope>NUCLEOTIDE SEQUENCE [LARGE SCALE GENOMIC DNA]</scope>
    <source>
        <strain evidence="2 3">KUS-F28377</strain>
    </source>
</reference>
<gene>
    <name evidence="2" type="ORF">A0J61_03966</name>
</gene>
<keyword evidence="3" id="KW-1185">Reference proteome</keyword>
<organism evidence="2 3">
    <name type="scientific">Choanephora cucurbitarum</name>
    <dbReference type="NCBI Taxonomy" id="101091"/>
    <lineage>
        <taxon>Eukaryota</taxon>
        <taxon>Fungi</taxon>
        <taxon>Fungi incertae sedis</taxon>
        <taxon>Mucoromycota</taxon>
        <taxon>Mucoromycotina</taxon>
        <taxon>Mucoromycetes</taxon>
        <taxon>Mucorales</taxon>
        <taxon>Mucorineae</taxon>
        <taxon>Choanephoraceae</taxon>
        <taxon>Choanephoroideae</taxon>
        <taxon>Choanephora</taxon>
    </lineage>
</organism>
<evidence type="ECO:0000256" key="1">
    <source>
        <dbReference type="SAM" id="MobiDB-lite"/>
    </source>
</evidence>
<dbReference type="OrthoDB" id="2251862at2759"/>
<evidence type="ECO:0000313" key="2">
    <source>
        <dbReference type="EMBL" id="OBZ87996.1"/>
    </source>
</evidence>
<name>A0A1C7NHH3_9FUNG</name>
<evidence type="ECO:0000313" key="3">
    <source>
        <dbReference type="Proteomes" id="UP000093000"/>
    </source>
</evidence>
<feature type="region of interest" description="Disordered" evidence="1">
    <location>
        <begin position="34"/>
        <end position="109"/>
    </location>
</feature>